<dbReference type="Pfam" id="PF05157">
    <property type="entry name" value="MshEN"/>
    <property type="match status" value="1"/>
</dbReference>
<sequence>MALVETGLTGLAHMLVAEGLIDKEKVKDAIERAKEEKIGLIDWLVNSGVVQGADAVKAQGVNFGAPYFDASSINPDNLPKDIIDLNMMRKHRVLPLYKRGTRLFVGVADATNLKSLEEVRFQTNCSIEAVLVEPSKLDSLVNKLIDEKESESLSDFDDADLDNIDLDAVDEGQGGDIDEGAERDDAPVVKFVKKMLVDAIRKGASDLHFEPYEKKYRVRFRIDGLLHEVASPPIQLSSRISARLKVLSNLDISERRVPQDGRVKLKLSKTKAIDFRVNTLPTLFGEKIVMRILDPTSAMLGVDALGFEQQQKKHFMEAISKPQGMVLVTGPTGSGKTVTLYTGVNILNDEHKNISTAEDPVEINLVGVNQVNVNVKAGLTFASALRAFLRQDPDIVLVGEIRDLETAEIAIKASQTGHLVLSTLHTNSAPETLTRLVNMGVAPFNIATTVNLVVAQRLARRLCEHCKKPADLPDEALLEEGFTQEELNDLTIYEPVGCDKCTLGYKGRVGLFQVMPVSEETGRIIMEGGNAIDIADQAKKENIPDLRRAGLNKIKLGATSLEEVNRVTQE</sequence>
<dbReference type="InterPro" id="IPR013374">
    <property type="entry name" value="ATPase_typ4_pilus-assembl_PilB"/>
</dbReference>
<dbReference type="PATRIC" id="fig|914150.5.peg.1706"/>
<dbReference type="RefSeq" id="WP_046561675.1">
    <property type="nucleotide sequence ID" value="NZ_CP010975.1"/>
</dbReference>
<keyword evidence="4" id="KW-0547">Nucleotide-binding</keyword>
<dbReference type="InterPro" id="IPR007831">
    <property type="entry name" value="T2SS_GspE_N"/>
</dbReference>
<dbReference type="Gene3D" id="3.40.50.300">
    <property type="entry name" value="P-loop containing nucleotide triphosphate hydrolases"/>
    <property type="match status" value="1"/>
</dbReference>
<dbReference type="PROSITE" id="PS00662">
    <property type="entry name" value="T2SP_E"/>
    <property type="match status" value="1"/>
</dbReference>
<dbReference type="CDD" id="cd01129">
    <property type="entry name" value="PulE-GspE-like"/>
    <property type="match status" value="1"/>
</dbReference>
<evidence type="ECO:0000256" key="3">
    <source>
        <dbReference type="ARBA" id="ARBA00022490"/>
    </source>
</evidence>
<dbReference type="GO" id="GO:0005886">
    <property type="term" value="C:plasma membrane"/>
    <property type="evidence" value="ECO:0007669"/>
    <property type="project" value="TreeGrafter"/>
</dbReference>
<keyword evidence="3" id="KW-0963">Cytoplasm</keyword>
<evidence type="ECO:0000256" key="1">
    <source>
        <dbReference type="ARBA" id="ARBA00004496"/>
    </source>
</evidence>
<evidence type="ECO:0000256" key="2">
    <source>
        <dbReference type="ARBA" id="ARBA00006611"/>
    </source>
</evidence>
<keyword evidence="8" id="KW-1185">Reference proteome</keyword>
<comment type="subcellular location">
    <subcellularLocation>
        <location evidence="1">Cytoplasm</location>
    </subcellularLocation>
</comment>
<dbReference type="OrthoDB" id="9776961at2"/>
<dbReference type="AlphaFoldDB" id="A0A0F6TRR7"/>
<comment type="similarity">
    <text evidence="2">Belongs to the GSP E family.</text>
</comment>
<dbReference type="SUPFAM" id="SSF160246">
    <property type="entry name" value="EspE N-terminal domain-like"/>
    <property type="match status" value="1"/>
</dbReference>
<evidence type="ECO:0000313" key="8">
    <source>
        <dbReference type="Proteomes" id="UP000034071"/>
    </source>
</evidence>
<evidence type="ECO:0000256" key="4">
    <source>
        <dbReference type="ARBA" id="ARBA00022741"/>
    </source>
</evidence>
<feature type="domain" description="Bacterial type II secretion system protein E" evidence="6">
    <location>
        <begin position="389"/>
        <end position="403"/>
    </location>
</feature>
<dbReference type="NCBIfam" id="TIGR02538">
    <property type="entry name" value="type_IV_pilB"/>
    <property type="match status" value="1"/>
</dbReference>
<dbReference type="FunFam" id="3.30.450.90:FF:000001">
    <property type="entry name" value="Type II secretion system ATPase GspE"/>
    <property type="match status" value="1"/>
</dbReference>
<dbReference type="GO" id="GO:0005737">
    <property type="term" value="C:cytoplasm"/>
    <property type="evidence" value="ECO:0007669"/>
    <property type="project" value="UniProtKB-SubCell"/>
</dbReference>
<dbReference type="GO" id="GO:0005524">
    <property type="term" value="F:ATP binding"/>
    <property type="evidence" value="ECO:0007669"/>
    <property type="project" value="UniProtKB-KW"/>
</dbReference>
<dbReference type="Gene3D" id="3.30.300.160">
    <property type="entry name" value="Type II secretion system, protein E, N-terminal domain"/>
    <property type="match status" value="1"/>
</dbReference>
<dbReference type="InterPro" id="IPR027417">
    <property type="entry name" value="P-loop_NTPase"/>
</dbReference>
<evidence type="ECO:0000256" key="5">
    <source>
        <dbReference type="ARBA" id="ARBA00022840"/>
    </source>
</evidence>
<dbReference type="EMBL" id="CP010975">
    <property type="protein sequence ID" value="AKE52627.1"/>
    <property type="molecule type" value="Genomic_DNA"/>
</dbReference>
<dbReference type="InterPro" id="IPR037257">
    <property type="entry name" value="T2SS_E_N_sf"/>
</dbReference>
<evidence type="ECO:0000313" key="7">
    <source>
        <dbReference type="EMBL" id="AKE52627.1"/>
    </source>
</evidence>
<name>A0A0F6TRR7_9GAMM</name>
<dbReference type="Pfam" id="PF00437">
    <property type="entry name" value="T2SSE"/>
    <property type="match status" value="1"/>
</dbReference>
<proteinExistence type="inferred from homology"/>
<evidence type="ECO:0000259" key="6">
    <source>
        <dbReference type="PROSITE" id="PS00662"/>
    </source>
</evidence>
<dbReference type="Gene3D" id="3.30.450.90">
    <property type="match status" value="1"/>
</dbReference>
<dbReference type="PANTHER" id="PTHR30258">
    <property type="entry name" value="TYPE II SECRETION SYSTEM PROTEIN GSPE-RELATED"/>
    <property type="match status" value="1"/>
</dbReference>
<protein>
    <submittedName>
        <fullName evidence="7">Type II secretory protein GspE</fullName>
    </submittedName>
</protein>
<dbReference type="Proteomes" id="UP000034071">
    <property type="component" value="Chromosome"/>
</dbReference>
<dbReference type="STRING" id="914150.TQ33_1685"/>
<dbReference type="GO" id="GO:0016887">
    <property type="term" value="F:ATP hydrolysis activity"/>
    <property type="evidence" value="ECO:0007669"/>
    <property type="project" value="InterPro"/>
</dbReference>
<reference evidence="7 8" key="1">
    <citation type="submission" date="2015-02" db="EMBL/GenBank/DDBJ databases">
        <title>Complete genome sequence of Kangiella geojedonensis strain YCS-5T.</title>
        <authorList>
            <person name="Kim K.M."/>
        </authorList>
    </citation>
    <scope>NUCLEOTIDE SEQUENCE [LARGE SCALE GENOMIC DNA]</scope>
    <source>
        <strain evidence="7 8">YCS-5</strain>
    </source>
</reference>
<accession>A0A0F6TRR7</accession>
<dbReference type="InterPro" id="IPR001482">
    <property type="entry name" value="T2SS/T4SS_dom"/>
</dbReference>
<dbReference type="SUPFAM" id="SSF52540">
    <property type="entry name" value="P-loop containing nucleoside triphosphate hydrolases"/>
    <property type="match status" value="1"/>
</dbReference>
<dbReference type="KEGG" id="kge:TQ33_1685"/>
<gene>
    <name evidence="7" type="ORF">TQ33_1685</name>
</gene>
<dbReference type="GO" id="GO:0009297">
    <property type="term" value="P:pilus assembly"/>
    <property type="evidence" value="ECO:0007669"/>
    <property type="project" value="InterPro"/>
</dbReference>
<organism evidence="7 8">
    <name type="scientific">Kangiella geojedonensis</name>
    <dbReference type="NCBI Taxonomy" id="914150"/>
    <lineage>
        <taxon>Bacteria</taxon>
        <taxon>Pseudomonadati</taxon>
        <taxon>Pseudomonadota</taxon>
        <taxon>Gammaproteobacteria</taxon>
        <taxon>Kangiellales</taxon>
        <taxon>Kangiellaceae</taxon>
        <taxon>Kangiella</taxon>
    </lineage>
</organism>
<dbReference type="FunFam" id="3.40.50.300:FF:000398">
    <property type="entry name" value="Type IV pilus assembly ATPase PilB"/>
    <property type="match status" value="1"/>
</dbReference>
<dbReference type="HOGENOM" id="CLU_013446_10_1_6"/>
<keyword evidence="5" id="KW-0067">ATP-binding</keyword>
<dbReference type="PANTHER" id="PTHR30258:SF1">
    <property type="entry name" value="PROTEIN TRANSPORT PROTEIN HOFB HOMOLOG"/>
    <property type="match status" value="1"/>
</dbReference>